<proteinExistence type="predicted"/>
<evidence type="ECO:0000256" key="1">
    <source>
        <dbReference type="SAM" id="Phobius"/>
    </source>
</evidence>
<organism evidence="2 3">
    <name type="scientific">Mucilaginibacter paludis DSM 18603</name>
    <dbReference type="NCBI Taxonomy" id="714943"/>
    <lineage>
        <taxon>Bacteria</taxon>
        <taxon>Pseudomonadati</taxon>
        <taxon>Bacteroidota</taxon>
        <taxon>Sphingobacteriia</taxon>
        <taxon>Sphingobacteriales</taxon>
        <taxon>Sphingobacteriaceae</taxon>
        <taxon>Mucilaginibacter</taxon>
    </lineage>
</organism>
<feature type="transmembrane region" description="Helical" evidence="1">
    <location>
        <begin position="6"/>
        <end position="25"/>
    </location>
</feature>
<reference evidence="2" key="1">
    <citation type="submission" date="2011-09" db="EMBL/GenBank/DDBJ databases">
        <title>The permanent draft genome of Mucilaginibacter paludis DSM 18603.</title>
        <authorList>
            <consortium name="US DOE Joint Genome Institute (JGI-PGF)"/>
            <person name="Lucas S."/>
            <person name="Han J."/>
            <person name="Lapidus A."/>
            <person name="Bruce D."/>
            <person name="Goodwin L."/>
            <person name="Pitluck S."/>
            <person name="Peters L."/>
            <person name="Kyrpides N."/>
            <person name="Mavromatis K."/>
            <person name="Ivanova N."/>
            <person name="Mikhailova N."/>
            <person name="Held B."/>
            <person name="Detter J.C."/>
            <person name="Tapia R."/>
            <person name="Han C."/>
            <person name="Land M."/>
            <person name="Hauser L."/>
            <person name="Markowitz V."/>
            <person name="Cheng J.-F."/>
            <person name="Hugenholtz P."/>
            <person name="Woyke T."/>
            <person name="Wu D."/>
            <person name="Tindall B."/>
            <person name="Brambilla E."/>
            <person name="Klenk H.-P."/>
            <person name="Eisen J.A."/>
        </authorList>
    </citation>
    <scope>NUCLEOTIDE SEQUENCE [LARGE SCALE GENOMIC DNA]</scope>
    <source>
        <strain evidence="2">DSM 18603</strain>
    </source>
</reference>
<keyword evidence="1" id="KW-0812">Transmembrane</keyword>
<keyword evidence="3" id="KW-1185">Reference proteome</keyword>
<evidence type="ECO:0000313" key="2">
    <source>
        <dbReference type="EMBL" id="EHQ29074.1"/>
    </source>
</evidence>
<dbReference type="EMBL" id="CM001403">
    <property type="protein sequence ID" value="EHQ29074.1"/>
    <property type="molecule type" value="Genomic_DNA"/>
</dbReference>
<accession>H1Y936</accession>
<dbReference type="RefSeq" id="WP_008510109.1">
    <property type="nucleotide sequence ID" value="NZ_CM001403.1"/>
</dbReference>
<protein>
    <submittedName>
        <fullName evidence="2">Uncharacterized protein</fullName>
    </submittedName>
</protein>
<sequence length="83" mass="9849">MTTTQSTIVILIVLDMMIVLFAHRVDRRYYRKTLSRNAQVRHFFCNPEYDERFTRLLLSRGGLLLTVLFFITIFILNSKDSSM</sequence>
<keyword evidence="1" id="KW-0472">Membrane</keyword>
<dbReference type="Proteomes" id="UP000002774">
    <property type="component" value="Chromosome"/>
</dbReference>
<feature type="transmembrane region" description="Helical" evidence="1">
    <location>
        <begin position="57"/>
        <end position="76"/>
    </location>
</feature>
<dbReference type="AlphaFoldDB" id="H1Y936"/>
<evidence type="ECO:0000313" key="3">
    <source>
        <dbReference type="Proteomes" id="UP000002774"/>
    </source>
</evidence>
<dbReference type="HOGENOM" id="CLU_2538882_0_0_10"/>
<keyword evidence="1" id="KW-1133">Transmembrane helix</keyword>
<gene>
    <name evidence="2" type="ORF">Mucpa_4995</name>
</gene>
<name>H1Y936_9SPHI</name>
<dbReference type="STRING" id="714943.Mucpa_4995"/>